<feature type="domain" description="HTH APSES-type" evidence="5">
    <location>
        <begin position="102"/>
        <end position="212"/>
    </location>
</feature>
<accession>A0A9W9JW01</accession>
<dbReference type="InterPro" id="IPR003163">
    <property type="entry name" value="Tscrpt_reg_HTH_APSES-type"/>
</dbReference>
<dbReference type="SMART" id="SM01252">
    <property type="entry name" value="KilA-N"/>
    <property type="match status" value="1"/>
</dbReference>
<dbReference type="GO" id="GO:0070197">
    <property type="term" value="P:meiotic attachment of telomere to nuclear envelope"/>
    <property type="evidence" value="ECO:0007669"/>
    <property type="project" value="InterPro"/>
</dbReference>
<gene>
    <name evidence="6" type="ORF">N7456_013035</name>
</gene>
<evidence type="ECO:0000256" key="1">
    <source>
        <dbReference type="ARBA" id="ARBA00019309"/>
    </source>
</evidence>
<dbReference type="OrthoDB" id="5346159at2759"/>
<evidence type="ECO:0000313" key="7">
    <source>
        <dbReference type="Proteomes" id="UP001149165"/>
    </source>
</evidence>
<evidence type="ECO:0000256" key="3">
    <source>
        <dbReference type="ARBA" id="ARBA00023321"/>
    </source>
</evidence>
<keyword evidence="7" id="KW-1185">Reference proteome</keyword>
<dbReference type="InterPro" id="IPR037548">
    <property type="entry name" value="Bqt4"/>
</dbReference>
<dbReference type="EMBL" id="JAPQKH010000008">
    <property type="protein sequence ID" value="KAJ5083608.1"/>
    <property type="molecule type" value="Genomic_DNA"/>
</dbReference>
<reference evidence="6" key="1">
    <citation type="submission" date="2022-11" db="EMBL/GenBank/DDBJ databases">
        <authorList>
            <person name="Petersen C."/>
        </authorList>
    </citation>
    <scope>NUCLEOTIDE SEQUENCE</scope>
    <source>
        <strain evidence="6">IBT 30069</strain>
    </source>
</reference>
<dbReference type="InterPro" id="IPR036887">
    <property type="entry name" value="HTH_APSES_sf"/>
</dbReference>
<keyword evidence="2" id="KW-0749">Sporulation</keyword>
<name>A0A9W9JW01_9EURO</name>
<dbReference type="FunFam" id="3.10.260.10:FF:000002">
    <property type="entry name" value="APSES transcription factor, putative"/>
    <property type="match status" value="1"/>
</dbReference>
<dbReference type="GO" id="GO:0048315">
    <property type="term" value="P:conidium formation"/>
    <property type="evidence" value="ECO:0007669"/>
    <property type="project" value="UniProtKB-KW"/>
</dbReference>
<evidence type="ECO:0000313" key="6">
    <source>
        <dbReference type="EMBL" id="KAJ5083608.1"/>
    </source>
</evidence>
<proteinExistence type="predicted"/>
<dbReference type="Proteomes" id="UP001149165">
    <property type="component" value="Unassembled WGS sequence"/>
</dbReference>
<comment type="caution">
    <text evidence="6">The sequence shown here is derived from an EMBL/GenBank/DDBJ whole genome shotgun (WGS) entry which is preliminary data.</text>
</comment>
<protein>
    <recommendedName>
        <fullName evidence="1">Cell pattern formation-associated protein stuA</fullName>
    </recommendedName>
    <alternativeName>
        <fullName evidence="4">Stunted protein A</fullName>
    </alternativeName>
</protein>
<dbReference type="PANTHER" id="PTHR38044:SF1">
    <property type="entry name" value="BOUQUET FORMATION PROTEIN 4"/>
    <property type="match status" value="1"/>
</dbReference>
<organism evidence="6 7">
    <name type="scientific">Penicillium angulare</name>
    <dbReference type="NCBI Taxonomy" id="116970"/>
    <lineage>
        <taxon>Eukaryota</taxon>
        <taxon>Fungi</taxon>
        <taxon>Dikarya</taxon>
        <taxon>Ascomycota</taxon>
        <taxon>Pezizomycotina</taxon>
        <taxon>Eurotiomycetes</taxon>
        <taxon>Eurotiomycetidae</taxon>
        <taxon>Eurotiales</taxon>
        <taxon>Aspergillaceae</taxon>
        <taxon>Penicillium</taxon>
    </lineage>
</organism>
<dbReference type="GO" id="GO:0044820">
    <property type="term" value="P:mitotic telomere tethering at nuclear periphery"/>
    <property type="evidence" value="ECO:0007669"/>
    <property type="project" value="TreeGrafter"/>
</dbReference>
<dbReference type="AlphaFoldDB" id="A0A9W9JW01"/>
<dbReference type="PROSITE" id="PS51299">
    <property type="entry name" value="HTH_APSES"/>
    <property type="match status" value="1"/>
</dbReference>
<dbReference type="GO" id="GO:0030435">
    <property type="term" value="P:sporulation resulting in formation of a cellular spore"/>
    <property type="evidence" value="ECO:0007669"/>
    <property type="project" value="UniProtKB-KW"/>
</dbReference>
<reference evidence="6" key="2">
    <citation type="journal article" date="2023" name="IMA Fungus">
        <title>Comparative genomic study of the Penicillium genus elucidates a diverse pangenome and 15 lateral gene transfer events.</title>
        <authorList>
            <person name="Petersen C."/>
            <person name="Sorensen T."/>
            <person name="Nielsen M.R."/>
            <person name="Sondergaard T.E."/>
            <person name="Sorensen J.L."/>
            <person name="Fitzpatrick D.A."/>
            <person name="Frisvad J.C."/>
            <person name="Nielsen K.L."/>
        </authorList>
    </citation>
    <scope>NUCLEOTIDE SEQUENCE</scope>
    <source>
        <strain evidence="6">IBT 30069</strain>
    </source>
</reference>
<dbReference type="PANTHER" id="PTHR38044">
    <property type="entry name" value="BOUQUET FORMATION PROTEIN 4"/>
    <property type="match status" value="1"/>
</dbReference>
<dbReference type="Gene3D" id="3.10.260.10">
    <property type="entry name" value="Transcription regulator HTH, APSES-type DNA-binding domain"/>
    <property type="match status" value="1"/>
</dbReference>
<keyword evidence="3" id="KW-0183">Conidiation</keyword>
<dbReference type="SUPFAM" id="SSF54616">
    <property type="entry name" value="DNA-binding domain of Mlu1-box binding protein MBP1"/>
    <property type="match status" value="1"/>
</dbReference>
<dbReference type="GO" id="GO:0003677">
    <property type="term" value="F:DNA binding"/>
    <property type="evidence" value="ECO:0007669"/>
    <property type="project" value="InterPro"/>
</dbReference>
<evidence type="ECO:0000256" key="2">
    <source>
        <dbReference type="ARBA" id="ARBA00022969"/>
    </source>
</evidence>
<evidence type="ECO:0000259" key="5">
    <source>
        <dbReference type="PROSITE" id="PS51299"/>
    </source>
</evidence>
<sequence length="260" mass="28810">MSRSLPTKNNPLLLAEAAPACTFHLAPRDRVSCPTTPQGAHRPYGASLTHPSLLIPITDEDLLASRRLGRTKLAIKPELLGTCSGTKPENLGLFEYAHLRAPIPDDLEGSEIFPSRISTYFLMRRSKDGSVSSSGMFKVAFPYATIEEHMNEREYIRSQESTSQDEVAGNVWIPPVFALELAKEYKMYDWIRALLDPVDIVQSARRYITPPPKFELNTSSTIGADDNAQKTHEITTLMEATKIDPIPAKADANEGEESPL</sequence>
<evidence type="ECO:0000256" key="4">
    <source>
        <dbReference type="ARBA" id="ARBA00031907"/>
    </source>
</evidence>
<dbReference type="InterPro" id="IPR018004">
    <property type="entry name" value="KilA/APSES_HTH"/>
</dbReference>
<dbReference type="GO" id="GO:1990862">
    <property type="term" value="C:nuclear membrane complex Bqt3-Bqt4"/>
    <property type="evidence" value="ECO:0007669"/>
    <property type="project" value="InterPro"/>
</dbReference>